<evidence type="ECO:0000313" key="3">
    <source>
        <dbReference type="WBParaSite" id="ALUE_0000137601-mRNA-1"/>
    </source>
</evidence>
<keyword evidence="1" id="KW-0812">Transmembrane</keyword>
<keyword evidence="1" id="KW-1133">Transmembrane helix</keyword>
<proteinExistence type="predicted"/>
<dbReference type="AlphaFoldDB" id="A0A0M3HIN1"/>
<protein>
    <submittedName>
        <fullName evidence="3">Protein tweety homolog</fullName>
    </submittedName>
</protein>
<sequence length="100" mass="11291">MCLALITEVIALIWTIISMCACCCKQCCIFLLPILALIASIFLAVAVIVFGINNKDFISKLKCLLLFELPHYSYNKFDVFPLVKVPVTKLRPDCFANRFV</sequence>
<evidence type="ECO:0000313" key="2">
    <source>
        <dbReference type="Proteomes" id="UP000036681"/>
    </source>
</evidence>
<name>A0A0M3HIN1_ASCLU</name>
<keyword evidence="1" id="KW-0472">Membrane</keyword>
<feature type="transmembrane region" description="Helical" evidence="1">
    <location>
        <begin position="30"/>
        <end position="52"/>
    </location>
</feature>
<keyword evidence="2" id="KW-1185">Reference proteome</keyword>
<dbReference type="PANTHER" id="PTHR37446:SF1">
    <property type="entry name" value="CLAUDIN"/>
    <property type="match status" value="1"/>
</dbReference>
<evidence type="ECO:0000256" key="1">
    <source>
        <dbReference type="SAM" id="Phobius"/>
    </source>
</evidence>
<dbReference type="WBParaSite" id="ALUE_0000137601-mRNA-1">
    <property type="protein sequence ID" value="ALUE_0000137601-mRNA-1"/>
    <property type="gene ID" value="ALUE_0000137601"/>
</dbReference>
<reference evidence="3" key="1">
    <citation type="submission" date="2017-02" db="UniProtKB">
        <authorList>
            <consortium name="WormBaseParasite"/>
        </authorList>
    </citation>
    <scope>IDENTIFICATION</scope>
</reference>
<organism evidence="2 3">
    <name type="scientific">Ascaris lumbricoides</name>
    <name type="common">Giant roundworm</name>
    <dbReference type="NCBI Taxonomy" id="6252"/>
    <lineage>
        <taxon>Eukaryota</taxon>
        <taxon>Metazoa</taxon>
        <taxon>Ecdysozoa</taxon>
        <taxon>Nematoda</taxon>
        <taxon>Chromadorea</taxon>
        <taxon>Rhabditida</taxon>
        <taxon>Spirurina</taxon>
        <taxon>Ascaridomorpha</taxon>
        <taxon>Ascaridoidea</taxon>
        <taxon>Ascarididae</taxon>
        <taxon>Ascaris</taxon>
    </lineage>
</organism>
<dbReference type="Proteomes" id="UP000036681">
    <property type="component" value="Unplaced"/>
</dbReference>
<accession>A0A0M3HIN1</accession>
<dbReference type="PANTHER" id="PTHR37446">
    <property type="entry name" value="CLAUDIN-LIKE IN CAENORHABDITIS"/>
    <property type="match status" value="1"/>
</dbReference>